<comment type="subcellular location">
    <subcellularLocation>
        <location evidence="1">Membrane</location>
        <topology evidence="1">Multi-pass membrane protein</topology>
    </subcellularLocation>
</comment>
<evidence type="ECO:0000313" key="5">
    <source>
        <dbReference type="EMBL" id="CAF2883522.1"/>
    </source>
</evidence>
<evidence type="ECO:0000256" key="4">
    <source>
        <dbReference type="ARBA" id="ARBA00023136"/>
    </source>
</evidence>
<evidence type="ECO:0000313" key="6">
    <source>
        <dbReference type="Proteomes" id="UP000675881"/>
    </source>
</evidence>
<sequence length="433" mass="48317">MTLINVLKSTIHNTLANPHFKFYEQSRRSITTTVRSSFSPHLQSHNQHHEDGDNLDTILEEEPSSRHPVSVDENIGQPGPVHYTTSIPVQEPVTSSSTMNRSMAFVGSGSPPRTPRVARPPSARNPSNGSHYIYDPNNGNTSIAFQNGSNALRPPFTRSLCCDAEWKLFTQSHDPAVHYEFHSSHCESHTHWNWSGSHGLLQDSHAGHDFCRLSYRSSGPGDPCLLITYSVFLSIQFVILIMGIVSSVRLLFDIQAGLYNIDVIADLRHYETDSWVRYKWDTLQSEYSCCGGYRWGHGYMDWKGTDMGARKNSVPDSCCLNISPQCGANVFDITDPRKVIGKIHIHGCLTIMFTRLETHVQLILIVFAVVGGILAIIELLGIVMSCCMASSAAEQRSHWEGSTNNDFHDLPSTRPVTPSPMDVMMTSQHETAF</sequence>
<keyword evidence="2" id="KW-0812">Transmembrane</keyword>
<evidence type="ECO:0000256" key="1">
    <source>
        <dbReference type="ARBA" id="ARBA00004141"/>
    </source>
</evidence>
<proteinExistence type="predicted"/>
<evidence type="ECO:0000256" key="2">
    <source>
        <dbReference type="ARBA" id="ARBA00022692"/>
    </source>
</evidence>
<accession>A0A7R8CP71</accession>
<reference evidence="5" key="1">
    <citation type="submission" date="2021-02" db="EMBL/GenBank/DDBJ databases">
        <authorList>
            <person name="Bekaert M."/>
        </authorList>
    </citation>
    <scope>NUCLEOTIDE SEQUENCE</scope>
    <source>
        <strain evidence="5">IoA-00</strain>
    </source>
</reference>
<dbReference type="SUPFAM" id="SSF48652">
    <property type="entry name" value="Tetraspanin"/>
    <property type="match status" value="1"/>
</dbReference>
<dbReference type="Pfam" id="PF00335">
    <property type="entry name" value="Tetraspanin"/>
    <property type="match status" value="1"/>
</dbReference>
<dbReference type="OrthoDB" id="10033535at2759"/>
<keyword evidence="6" id="KW-1185">Reference proteome</keyword>
<evidence type="ECO:0000256" key="3">
    <source>
        <dbReference type="ARBA" id="ARBA00022989"/>
    </source>
</evidence>
<dbReference type="AlphaFoldDB" id="A0A7R8CP71"/>
<keyword evidence="3" id="KW-1133">Transmembrane helix</keyword>
<dbReference type="GO" id="GO:0016020">
    <property type="term" value="C:membrane"/>
    <property type="evidence" value="ECO:0007669"/>
    <property type="project" value="UniProtKB-SubCell"/>
</dbReference>
<dbReference type="Gene3D" id="1.10.1450.10">
    <property type="entry name" value="Tetraspanin"/>
    <property type="match status" value="1"/>
</dbReference>
<dbReference type="PRINTS" id="PR00259">
    <property type="entry name" value="TMFOUR"/>
</dbReference>
<keyword evidence="4" id="KW-0472">Membrane</keyword>
<dbReference type="Proteomes" id="UP000675881">
    <property type="component" value="Chromosome 3"/>
</dbReference>
<name>A0A7R8CP71_LEPSM</name>
<protein>
    <submittedName>
        <fullName evidence="5">CD63</fullName>
    </submittedName>
</protein>
<dbReference type="InterPro" id="IPR018499">
    <property type="entry name" value="Tetraspanin/Peripherin"/>
</dbReference>
<gene>
    <name evidence="5" type="ORF">LSAA_7543</name>
</gene>
<dbReference type="InterPro" id="IPR008952">
    <property type="entry name" value="Tetraspanin_EC2_sf"/>
</dbReference>
<organism evidence="5 6">
    <name type="scientific">Lepeophtheirus salmonis</name>
    <name type="common">Salmon louse</name>
    <name type="synonym">Caligus salmonis</name>
    <dbReference type="NCBI Taxonomy" id="72036"/>
    <lineage>
        <taxon>Eukaryota</taxon>
        <taxon>Metazoa</taxon>
        <taxon>Ecdysozoa</taxon>
        <taxon>Arthropoda</taxon>
        <taxon>Crustacea</taxon>
        <taxon>Multicrustacea</taxon>
        <taxon>Hexanauplia</taxon>
        <taxon>Copepoda</taxon>
        <taxon>Siphonostomatoida</taxon>
        <taxon>Caligidae</taxon>
        <taxon>Lepeophtheirus</taxon>
    </lineage>
</organism>
<dbReference type="EMBL" id="HG994582">
    <property type="protein sequence ID" value="CAF2883522.1"/>
    <property type="molecule type" value="Genomic_DNA"/>
</dbReference>